<keyword evidence="3" id="KW-1185">Reference proteome</keyword>
<dbReference type="Proteomes" id="UP000218151">
    <property type="component" value="Unassembled WGS sequence"/>
</dbReference>
<comment type="caution">
    <text evidence="2">The sequence shown here is derived from an EMBL/GenBank/DDBJ whole genome shotgun (WGS) entry which is preliminary data.</text>
</comment>
<name>A0A2A2SJR3_9SPHN</name>
<evidence type="ECO:0000313" key="2">
    <source>
        <dbReference type="EMBL" id="PAX09517.1"/>
    </source>
</evidence>
<dbReference type="InterPro" id="IPR041374">
    <property type="entry name" value="BaeRF_family12"/>
</dbReference>
<sequence>MQVPHNAFVLVCDGRKSLFFRNDGDGEYPNLIVEEAQERPNPRDIDQKTDTAGGAMGTQMGGGAPNVARGGGGGGPNGGGEGGAFAPSRGTMEEVDFHQQEEDRFAIETAEMLNKRALAHKLDKLVVVAPPKTLGQLRKHYHKEVERRIAGELAKDLTGHTVPDIEKALMNA</sequence>
<proteinExistence type="predicted"/>
<accession>A0A2A2SJR3</accession>
<dbReference type="RefSeq" id="WP_095996624.1">
    <property type="nucleotide sequence ID" value="NZ_NSLI01000001.1"/>
</dbReference>
<reference evidence="3" key="1">
    <citation type="submission" date="2017-09" db="EMBL/GenBank/DDBJ databases">
        <authorList>
            <person name="Feng G."/>
            <person name="Zhu H."/>
        </authorList>
    </citation>
    <scope>NUCLEOTIDE SEQUENCE [LARGE SCALE GENOMIC DNA]</scope>
    <source>
        <strain evidence="3">1PNM-20</strain>
    </source>
</reference>
<evidence type="ECO:0008006" key="4">
    <source>
        <dbReference type="Google" id="ProtNLM"/>
    </source>
</evidence>
<dbReference type="EMBL" id="NSLI01000001">
    <property type="protein sequence ID" value="PAX09517.1"/>
    <property type="molecule type" value="Genomic_DNA"/>
</dbReference>
<organism evidence="2 3">
    <name type="scientific">Sphingomonas lenta</name>
    <dbReference type="NCBI Taxonomy" id="1141887"/>
    <lineage>
        <taxon>Bacteria</taxon>
        <taxon>Pseudomonadati</taxon>
        <taxon>Pseudomonadota</taxon>
        <taxon>Alphaproteobacteria</taxon>
        <taxon>Sphingomonadales</taxon>
        <taxon>Sphingomonadaceae</taxon>
        <taxon>Sphingomonas</taxon>
    </lineage>
</organism>
<gene>
    <name evidence="2" type="ORF">CKY28_01860</name>
</gene>
<feature type="region of interest" description="Disordered" evidence="1">
    <location>
        <begin position="67"/>
        <end position="88"/>
    </location>
</feature>
<dbReference type="Pfam" id="PF18856">
    <property type="entry name" value="baeRF_family12"/>
    <property type="match status" value="1"/>
</dbReference>
<dbReference type="OrthoDB" id="9812459at2"/>
<evidence type="ECO:0000313" key="3">
    <source>
        <dbReference type="Proteomes" id="UP000218151"/>
    </source>
</evidence>
<evidence type="ECO:0000256" key="1">
    <source>
        <dbReference type="SAM" id="MobiDB-lite"/>
    </source>
</evidence>
<protein>
    <recommendedName>
        <fullName evidence="4">Host attachment protein</fullName>
    </recommendedName>
</protein>
<dbReference type="AlphaFoldDB" id="A0A2A2SJR3"/>
<feature type="compositionally biased region" description="Gly residues" evidence="1">
    <location>
        <begin position="67"/>
        <end position="83"/>
    </location>
</feature>